<keyword evidence="2" id="KW-1185">Reference proteome</keyword>
<dbReference type="AlphaFoldDB" id="A0A4R6FZE5"/>
<dbReference type="Proteomes" id="UP000295493">
    <property type="component" value="Unassembled WGS sequence"/>
</dbReference>
<gene>
    <name evidence="1" type="ORF">EV664_101105</name>
</gene>
<sequence length="36" mass="3962">MFEWSTSESERAAMNADQLLESIGADLTPYGVLLSE</sequence>
<dbReference type="EMBL" id="SNWD01000001">
    <property type="protein sequence ID" value="TDN86534.1"/>
    <property type="molecule type" value="Genomic_DNA"/>
</dbReference>
<evidence type="ECO:0000313" key="1">
    <source>
        <dbReference type="EMBL" id="TDN86534.1"/>
    </source>
</evidence>
<organism evidence="1 2">
    <name type="scientific">Stakelama pacifica</name>
    <dbReference type="NCBI Taxonomy" id="517720"/>
    <lineage>
        <taxon>Bacteria</taxon>
        <taxon>Pseudomonadati</taxon>
        <taxon>Pseudomonadota</taxon>
        <taxon>Alphaproteobacteria</taxon>
        <taxon>Sphingomonadales</taxon>
        <taxon>Sphingomonadaceae</taxon>
        <taxon>Stakelama</taxon>
    </lineage>
</organism>
<protein>
    <submittedName>
        <fullName evidence="1">Uncharacterized protein</fullName>
    </submittedName>
</protein>
<proteinExistence type="predicted"/>
<reference evidence="1 2" key="1">
    <citation type="submission" date="2019-03" db="EMBL/GenBank/DDBJ databases">
        <title>Genomic Encyclopedia of Type Strains, Phase IV (KMG-IV): sequencing the most valuable type-strain genomes for metagenomic binning, comparative biology and taxonomic classification.</title>
        <authorList>
            <person name="Goeker M."/>
        </authorList>
    </citation>
    <scope>NUCLEOTIDE SEQUENCE [LARGE SCALE GENOMIC DNA]</scope>
    <source>
        <strain evidence="1 2">DSM 25059</strain>
    </source>
</reference>
<comment type="caution">
    <text evidence="1">The sequence shown here is derived from an EMBL/GenBank/DDBJ whole genome shotgun (WGS) entry which is preliminary data.</text>
</comment>
<name>A0A4R6FZE5_9SPHN</name>
<accession>A0A4R6FZE5</accession>
<evidence type="ECO:0000313" key="2">
    <source>
        <dbReference type="Proteomes" id="UP000295493"/>
    </source>
</evidence>